<dbReference type="SUPFAM" id="SSF48208">
    <property type="entry name" value="Six-hairpin glycosidases"/>
    <property type="match status" value="1"/>
</dbReference>
<accession>A0A2S6HZ04</accession>
<dbReference type="PANTHER" id="PTHR33886:SF8">
    <property type="entry name" value="UNSATURATED RHAMNOGALACTURONAN HYDROLASE (EUROFUNG)"/>
    <property type="match status" value="1"/>
</dbReference>
<organism evidence="2 3">
    <name type="scientific">Lacrimispora xylanisolvens</name>
    <dbReference type="NCBI Taxonomy" id="384636"/>
    <lineage>
        <taxon>Bacteria</taxon>
        <taxon>Bacillati</taxon>
        <taxon>Bacillota</taxon>
        <taxon>Clostridia</taxon>
        <taxon>Lachnospirales</taxon>
        <taxon>Lachnospiraceae</taxon>
        <taxon>Lacrimispora</taxon>
    </lineage>
</organism>
<dbReference type="AlphaFoldDB" id="A0A2S6HZ04"/>
<dbReference type="InterPro" id="IPR052043">
    <property type="entry name" value="PolySaccharide_Degr_Enz"/>
</dbReference>
<keyword evidence="1 2" id="KW-0378">Hydrolase</keyword>
<dbReference type="InterPro" id="IPR008928">
    <property type="entry name" value="6-hairpin_glycosidase_sf"/>
</dbReference>
<dbReference type="PANTHER" id="PTHR33886">
    <property type="entry name" value="UNSATURATED RHAMNOGALACTURONAN HYDROLASE (EUROFUNG)"/>
    <property type="match status" value="1"/>
</dbReference>
<dbReference type="OrthoDB" id="9807186at2"/>
<gene>
    <name evidence="2" type="ORF">BXY41_101463</name>
</gene>
<dbReference type="EMBL" id="PTJA01000001">
    <property type="protein sequence ID" value="PPK83399.1"/>
    <property type="molecule type" value="Genomic_DNA"/>
</dbReference>
<dbReference type="RefSeq" id="WP_104434142.1">
    <property type="nucleotide sequence ID" value="NZ_PTJA01000001.1"/>
</dbReference>
<evidence type="ECO:0000313" key="2">
    <source>
        <dbReference type="EMBL" id="PPK83399.1"/>
    </source>
</evidence>
<reference evidence="2 3" key="1">
    <citation type="submission" date="2018-02" db="EMBL/GenBank/DDBJ databases">
        <title>Genomic Encyclopedia of Archaeal and Bacterial Type Strains, Phase II (KMG-II): from individual species to whole genera.</title>
        <authorList>
            <person name="Goeker M."/>
        </authorList>
    </citation>
    <scope>NUCLEOTIDE SEQUENCE [LARGE SCALE GENOMIC DNA]</scope>
    <source>
        <strain evidence="2 3">DSM 3808</strain>
    </source>
</reference>
<comment type="caution">
    <text evidence="2">The sequence shown here is derived from an EMBL/GenBank/DDBJ whole genome shotgun (WGS) entry which is preliminary data.</text>
</comment>
<evidence type="ECO:0000256" key="1">
    <source>
        <dbReference type="ARBA" id="ARBA00022801"/>
    </source>
</evidence>
<dbReference type="InterPro" id="IPR012341">
    <property type="entry name" value="6hp_glycosidase-like_sf"/>
</dbReference>
<dbReference type="Gene3D" id="1.50.10.10">
    <property type="match status" value="1"/>
</dbReference>
<dbReference type="Pfam" id="PF07470">
    <property type="entry name" value="Glyco_hydro_88"/>
    <property type="match status" value="1"/>
</dbReference>
<dbReference type="Proteomes" id="UP000237749">
    <property type="component" value="Unassembled WGS sequence"/>
</dbReference>
<protein>
    <submittedName>
        <fullName evidence="2">Rhamnogalacturonyl hydrolase YesR</fullName>
    </submittedName>
</protein>
<name>A0A2S6HZ04_9FIRM</name>
<keyword evidence="3" id="KW-1185">Reference proteome</keyword>
<sequence length="712" mass="81243">MRYFNEEDSAYAVYGDRDKDVIALLANRFIGENPQVPYQYRLDFTTGILCDTKGWYLFDFNNRFPNAQIGDICYGAGDLYSHEQTPSRFEVRCQGPVVCYVNGEEVYRSQPGDESFKTSAFFSIALLSGLNHFVLVTEKTEIGFGFTLRNAKPQWEPPHFLSPIPERKGQAGFVYSEPVQWNTDGLKSILSGCYDDIAWYPRNEYDKTQSDCPITRIFGSSSQGTAVLKSGFVLDKAKTVHVAGKSKTQTRIFIDGELRGEWQNGTWESEIMFHGGSHNVLILCEKKAGEEAGFDFQLETDGSAIPLNAGVKGYEGSWLYTGMFGDHIPPVPDLLSMEKVYDGINGTCYWKADLPDSFVRIFAEEELYGKWTYPCGVTLYGLLTASRYLNRTDWQEYALEYARMTAAVYDYSVYDKSVFGYPGVNTQLCWLSELDDCGSFGSFLLEAYKYRPAREAEKLADVIADFMRNHQRREQDMVFSRNNNTMWIDDMYMSIPFLCRYYQLSGDSAYLDDACRQAKLFKQYFFMTDKMLMSHIIDLNYGKMNRIPWSRGNGWVVLALSELLLILPKEHPDYVAVTSFFLEMTEGILQVQDETGMWHQILDDFTTYEEASSTSMFICAFSRGIRLGIIKDTLKNRCITSIAKAWTGMKKTVINRKGDLYGVCRGSDCSYSRSYYRQLGWRFNDPHGIGIAVLAGVEKLLLDEFLQNPAIS</sequence>
<dbReference type="GO" id="GO:0016787">
    <property type="term" value="F:hydrolase activity"/>
    <property type="evidence" value="ECO:0007669"/>
    <property type="project" value="UniProtKB-KW"/>
</dbReference>
<dbReference type="InterPro" id="IPR010905">
    <property type="entry name" value="Glyco_hydro_88"/>
</dbReference>
<evidence type="ECO:0000313" key="3">
    <source>
        <dbReference type="Proteomes" id="UP000237749"/>
    </source>
</evidence>
<proteinExistence type="predicted"/>
<dbReference type="GO" id="GO:0005975">
    <property type="term" value="P:carbohydrate metabolic process"/>
    <property type="evidence" value="ECO:0007669"/>
    <property type="project" value="InterPro"/>
</dbReference>